<protein>
    <recommendedName>
        <fullName evidence="5">Maleylpyruvate isomerase family mycothiol-dependent enzyme</fullName>
    </recommendedName>
</protein>
<sequence length="335" mass="36169">MGEALERALADALAHLLTARGDEALGPDEAVRWSQDAARVLRRLTPADRRRLSALFHDTARREPEGARRGALLRLPGDLGLTGDAHTAYCDGVRDHVARFVAAVRDADPATPLPTCPGWTLADLARHVGEVHRWMEHLVRTRATVRVEPEDVPLGLPGDPAAYPAWLARGADAVVRTLRAAHPDTPMWSYGADPHVRFYPRRLFFETVVHLADVELALGAEPRVAPGVAADGIEEFLENLPYYGWVAEPAARLGRDGETLRLRAADTGAVWTLTLGGGGFTWRADGGGPAATATVEAGCGELLLLLYGRYGAGDGRFTVTGDRSLLDAWLAATRF</sequence>
<feature type="domain" description="MDMPI C-terminal" evidence="1">
    <location>
        <begin position="228"/>
        <end position="327"/>
    </location>
</feature>
<dbReference type="InterPro" id="IPR017517">
    <property type="entry name" value="Maleyloyr_isom"/>
</dbReference>
<dbReference type="EMBL" id="BMSV01000012">
    <property type="protein sequence ID" value="GGQ26787.1"/>
    <property type="molecule type" value="Genomic_DNA"/>
</dbReference>
<dbReference type="PANTHER" id="PTHR40758:SF1">
    <property type="entry name" value="CONSERVED PROTEIN"/>
    <property type="match status" value="1"/>
</dbReference>
<reference evidence="3" key="1">
    <citation type="journal article" date="2014" name="Int. J. Syst. Evol. Microbiol.">
        <title>Complete genome sequence of Corynebacterium casei LMG S-19264T (=DSM 44701T), isolated from a smear-ripened cheese.</title>
        <authorList>
            <consortium name="US DOE Joint Genome Institute (JGI-PGF)"/>
            <person name="Walter F."/>
            <person name="Albersmeier A."/>
            <person name="Kalinowski J."/>
            <person name="Ruckert C."/>
        </authorList>
    </citation>
    <scope>NUCLEOTIDE SEQUENCE</scope>
    <source>
        <strain evidence="3">JCM 4335</strain>
    </source>
</reference>
<proteinExistence type="predicted"/>
<dbReference type="Pfam" id="PF07398">
    <property type="entry name" value="MDMPI_C"/>
    <property type="match status" value="1"/>
</dbReference>
<feature type="domain" description="Mycothiol-dependent maleylpyruvate isomerase metal-binding" evidence="2">
    <location>
        <begin position="94"/>
        <end position="214"/>
    </location>
</feature>
<keyword evidence="4" id="KW-1185">Reference proteome</keyword>
<dbReference type="NCBIfam" id="TIGR03083">
    <property type="entry name" value="maleylpyruvate isomerase family mycothiol-dependent enzyme"/>
    <property type="match status" value="1"/>
</dbReference>
<dbReference type="InterPro" id="IPR010872">
    <property type="entry name" value="MDMPI_C-term_domain"/>
</dbReference>
<accession>A0A918ELR8</accession>
<evidence type="ECO:0000313" key="4">
    <source>
        <dbReference type="Proteomes" id="UP000654123"/>
    </source>
</evidence>
<dbReference type="PANTHER" id="PTHR40758">
    <property type="entry name" value="CONSERVED PROTEIN"/>
    <property type="match status" value="1"/>
</dbReference>
<dbReference type="GO" id="GO:0046872">
    <property type="term" value="F:metal ion binding"/>
    <property type="evidence" value="ECO:0007669"/>
    <property type="project" value="InterPro"/>
</dbReference>
<dbReference type="GO" id="GO:0005886">
    <property type="term" value="C:plasma membrane"/>
    <property type="evidence" value="ECO:0007669"/>
    <property type="project" value="TreeGrafter"/>
</dbReference>
<dbReference type="InterPro" id="IPR034660">
    <property type="entry name" value="DinB/YfiT-like"/>
</dbReference>
<evidence type="ECO:0008006" key="5">
    <source>
        <dbReference type="Google" id="ProtNLM"/>
    </source>
</evidence>
<comment type="caution">
    <text evidence="3">The sequence shown here is derived from an EMBL/GenBank/DDBJ whole genome shotgun (WGS) entry which is preliminary data.</text>
</comment>
<evidence type="ECO:0000259" key="1">
    <source>
        <dbReference type="Pfam" id="PF07398"/>
    </source>
</evidence>
<gene>
    <name evidence="3" type="ORF">GCM10010249_51830</name>
</gene>
<dbReference type="SUPFAM" id="SSF109854">
    <property type="entry name" value="DinB/YfiT-like putative metalloenzymes"/>
    <property type="match status" value="1"/>
</dbReference>
<name>A0A918ELR8_9ACTN</name>
<reference evidence="3" key="2">
    <citation type="submission" date="2020-09" db="EMBL/GenBank/DDBJ databases">
        <authorList>
            <person name="Sun Q."/>
            <person name="Ohkuma M."/>
        </authorList>
    </citation>
    <scope>NUCLEOTIDE SEQUENCE</scope>
    <source>
        <strain evidence="3">JCM 4335</strain>
    </source>
</reference>
<dbReference type="Proteomes" id="UP000654123">
    <property type="component" value="Unassembled WGS sequence"/>
</dbReference>
<dbReference type="RefSeq" id="WP_189537559.1">
    <property type="nucleotide sequence ID" value="NZ_BMSV01000012.1"/>
</dbReference>
<evidence type="ECO:0000259" key="2">
    <source>
        <dbReference type="Pfam" id="PF11716"/>
    </source>
</evidence>
<organism evidence="3 4">
    <name type="scientific">Streptomyces roseolilacinus</name>
    <dbReference type="NCBI Taxonomy" id="66904"/>
    <lineage>
        <taxon>Bacteria</taxon>
        <taxon>Bacillati</taxon>
        <taxon>Actinomycetota</taxon>
        <taxon>Actinomycetes</taxon>
        <taxon>Kitasatosporales</taxon>
        <taxon>Streptomycetaceae</taxon>
        <taxon>Streptomyces</taxon>
    </lineage>
</organism>
<dbReference type="InterPro" id="IPR024344">
    <property type="entry name" value="MDMPI_metal-binding"/>
</dbReference>
<evidence type="ECO:0000313" key="3">
    <source>
        <dbReference type="EMBL" id="GGQ26787.1"/>
    </source>
</evidence>
<dbReference type="Pfam" id="PF11716">
    <property type="entry name" value="MDMPI_N"/>
    <property type="match status" value="1"/>
</dbReference>
<dbReference type="AlphaFoldDB" id="A0A918ELR8"/>